<dbReference type="VEuPathDB" id="FungiDB:C8Q69DRAFT_385719"/>
<gene>
    <name evidence="2" type="ORF">C8Q69DRAFT_385719</name>
</gene>
<sequence length="391" mass="43717">MVTPTPCEHPIFKELAALQEGIDVFPNPEVSDYTSCRAYTKTATRCQLGLKGKAPRANALLSEFREMDKCPRTDIFYHQLKEFLTITHCGKHQEKPLARLDEWRKQREQAASSLSKDTSSTATGTDYFSSIASLSEAGSTATSILPLSIEQPTEHSPACQSIIDSLSSSSRSLRDAPSREQAPEITHCERVEELETSVEDLTLSTSHHTTASDGSCHDEAEVRITGIGLASLQRKGTLRDTSPVLKEIYKYLTGEEQKEGIVYVLEHVEIKGLFKVGCTRETAAKRHHQPGNCYGTNTKVIHETTDGPFVGAQKAKRLAQAILRHHKLQVIKCEQCGKGHKEWFWAQREVVLDTVKIVERFVQLPAYTLQDGRMKLSPVAEERMEKMCNFS</sequence>
<feature type="domain" description="Bacteriophage T5 Orf172 DNA-binding" evidence="1">
    <location>
        <begin position="268"/>
        <end position="358"/>
    </location>
</feature>
<dbReference type="RefSeq" id="XP_028483994.1">
    <property type="nucleotide sequence ID" value="XM_028627623.1"/>
</dbReference>
<name>A0A443HRE0_BYSSP</name>
<dbReference type="AlphaFoldDB" id="A0A443HRE0"/>
<accession>A0A443HRE0</accession>
<reference evidence="2 3" key="1">
    <citation type="journal article" date="2018" name="Front. Microbiol.">
        <title>Genomic and genetic insights into a cosmopolitan fungus, Paecilomyces variotii (Eurotiales).</title>
        <authorList>
            <person name="Urquhart A.S."/>
            <person name="Mondo S.J."/>
            <person name="Makela M.R."/>
            <person name="Hane J.K."/>
            <person name="Wiebenga A."/>
            <person name="He G."/>
            <person name="Mihaltcheva S."/>
            <person name="Pangilinan J."/>
            <person name="Lipzen A."/>
            <person name="Barry K."/>
            <person name="de Vries R.P."/>
            <person name="Grigoriev I.V."/>
            <person name="Idnurm A."/>
        </authorList>
    </citation>
    <scope>NUCLEOTIDE SEQUENCE [LARGE SCALE GENOMIC DNA]</scope>
    <source>
        <strain evidence="2 3">CBS 101075</strain>
    </source>
</reference>
<keyword evidence="3" id="KW-1185">Reference proteome</keyword>
<feature type="non-terminal residue" evidence="2">
    <location>
        <position position="391"/>
    </location>
</feature>
<proteinExistence type="predicted"/>
<protein>
    <recommendedName>
        <fullName evidence="1">Bacteriophage T5 Orf172 DNA-binding domain-containing protein</fullName>
    </recommendedName>
</protein>
<evidence type="ECO:0000313" key="2">
    <source>
        <dbReference type="EMBL" id="RWQ94349.1"/>
    </source>
</evidence>
<dbReference type="EMBL" id="RCNU01000007">
    <property type="protein sequence ID" value="RWQ94349.1"/>
    <property type="molecule type" value="Genomic_DNA"/>
</dbReference>
<evidence type="ECO:0000259" key="1">
    <source>
        <dbReference type="SMART" id="SM00974"/>
    </source>
</evidence>
<evidence type="ECO:0000313" key="3">
    <source>
        <dbReference type="Proteomes" id="UP000283841"/>
    </source>
</evidence>
<comment type="caution">
    <text evidence="2">The sequence shown here is derived from an EMBL/GenBank/DDBJ whole genome shotgun (WGS) entry which is preliminary data.</text>
</comment>
<dbReference type="GeneID" id="39596900"/>
<organism evidence="2 3">
    <name type="scientific">Byssochlamys spectabilis</name>
    <name type="common">Paecilomyces variotii</name>
    <dbReference type="NCBI Taxonomy" id="264951"/>
    <lineage>
        <taxon>Eukaryota</taxon>
        <taxon>Fungi</taxon>
        <taxon>Dikarya</taxon>
        <taxon>Ascomycota</taxon>
        <taxon>Pezizomycotina</taxon>
        <taxon>Eurotiomycetes</taxon>
        <taxon>Eurotiomycetidae</taxon>
        <taxon>Eurotiales</taxon>
        <taxon>Thermoascaceae</taxon>
        <taxon>Paecilomyces</taxon>
    </lineage>
</organism>
<dbReference type="InterPro" id="IPR018306">
    <property type="entry name" value="Phage_T5_Orf172_DNA-bd"/>
</dbReference>
<dbReference type="Proteomes" id="UP000283841">
    <property type="component" value="Unassembled WGS sequence"/>
</dbReference>
<dbReference type="SMART" id="SM00974">
    <property type="entry name" value="T5orf172"/>
    <property type="match status" value="1"/>
</dbReference>
<dbReference type="Pfam" id="PF10544">
    <property type="entry name" value="T5orf172"/>
    <property type="match status" value="1"/>
</dbReference>